<evidence type="ECO:0000313" key="3">
    <source>
        <dbReference type="EMBL" id="MFC5175434.1"/>
    </source>
</evidence>
<protein>
    <submittedName>
        <fullName evidence="3">CPBP family intramembrane glutamic endopeptidase</fullName>
        <ecNumber evidence="3">3.4.-.-</ecNumber>
    </submittedName>
</protein>
<evidence type="ECO:0000313" key="4">
    <source>
        <dbReference type="Proteomes" id="UP001596087"/>
    </source>
</evidence>
<dbReference type="PANTHER" id="PTHR36435:SF1">
    <property type="entry name" value="CAAX AMINO TERMINAL PROTEASE FAMILY PROTEIN"/>
    <property type="match status" value="1"/>
</dbReference>
<dbReference type="InterPro" id="IPR052710">
    <property type="entry name" value="CAAX_protease"/>
</dbReference>
<dbReference type="EC" id="3.4.-.-" evidence="3"/>
<dbReference type="RefSeq" id="WP_378586189.1">
    <property type="nucleotide sequence ID" value="NZ_JBHSKD010000002.1"/>
</dbReference>
<keyword evidence="3" id="KW-0378">Hydrolase</keyword>
<dbReference type="EMBL" id="JBHSKD010000002">
    <property type="protein sequence ID" value="MFC5175434.1"/>
    <property type="molecule type" value="Genomic_DNA"/>
</dbReference>
<proteinExistence type="predicted"/>
<feature type="transmembrane region" description="Helical" evidence="1">
    <location>
        <begin position="180"/>
        <end position="200"/>
    </location>
</feature>
<feature type="domain" description="CAAX prenyl protease 2/Lysostaphin resistance protein A-like" evidence="2">
    <location>
        <begin position="121"/>
        <end position="216"/>
    </location>
</feature>
<dbReference type="PANTHER" id="PTHR36435">
    <property type="entry name" value="SLR1288 PROTEIN"/>
    <property type="match status" value="1"/>
</dbReference>
<accession>A0ABW0BDN8</accession>
<feature type="transmembrane region" description="Helical" evidence="1">
    <location>
        <begin position="28"/>
        <end position="54"/>
    </location>
</feature>
<comment type="caution">
    <text evidence="3">The sequence shown here is derived from an EMBL/GenBank/DDBJ whole genome shotgun (WGS) entry which is preliminary data.</text>
</comment>
<dbReference type="Proteomes" id="UP001596087">
    <property type="component" value="Unassembled WGS sequence"/>
</dbReference>
<dbReference type="InterPro" id="IPR003675">
    <property type="entry name" value="Rce1/LyrA-like_dom"/>
</dbReference>
<feature type="transmembrane region" description="Helical" evidence="1">
    <location>
        <begin position="156"/>
        <end position="174"/>
    </location>
</feature>
<organism evidence="3 4">
    <name type="scientific">Nocardioides taihuensis</name>
    <dbReference type="NCBI Taxonomy" id="1835606"/>
    <lineage>
        <taxon>Bacteria</taxon>
        <taxon>Bacillati</taxon>
        <taxon>Actinomycetota</taxon>
        <taxon>Actinomycetes</taxon>
        <taxon>Propionibacteriales</taxon>
        <taxon>Nocardioidaceae</taxon>
        <taxon>Nocardioides</taxon>
    </lineage>
</organism>
<feature type="transmembrane region" description="Helical" evidence="1">
    <location>
        <begin position="118"/>
        <end position="135"/>
    </location>
</feature>
<evidence type="ECO:0000259" key="2">
    <source>
        <dbReference type="Pfam" id="PF02517"/>
    </source>
</evidence>
<feature type="transmembrane region" description="Helical" evidence="1">
    <location>
        <begin position="212"/>
        <end position="230"/>
    </location>
</feature>
<keyword evidence="1" id="KW-0472">Membrane</keyword>
<keyword evidence="1" id="KW-0812">Transmembrane</keyword>
<keyword evidence="4" id="KW-1185">Reference proteome</keyword>
<feature type="transmembrane region" description="Helical" evidence="1">
    <location>
        <begin position="75"/>
        <end position="98"/>
    </location>
</feature>
<gene>
    <name evidence="3" type="ORF">ACFPGP_02040</name>
</gene>
<dbReference type="Pfam" id="PF02517">
    <property type="entry name" value="Rce1-like"/>
    <property type="match status" value="1"/>
</dbReference>
<keyword evidence="1" id="KW-1133">Transmembrane helix</keyword>
<name>A0ABW0BDN8_9ACTN</name>
<reference evidence="4" key="1">
    <citation type="journal article" date="2019" name="Int. J. Syst. Evol. Microbiol.">
        <title>The Global Catalogue of Microorganisms (GCM) 10K type strain sequencing project: providing services to taxonomists for standard genome sequencing and annotation.</title>
        <authorList>
            <consortium name="The Broad Institute Genomics Platform"/>
            <consortium name="The Broad Institute Genome Sequencing Center for Infectious Disease"/>
            <person name="Wu L."/>
            <person name="Ma J."/>
        </authorList>
    </citation>
    <scope>NUCLEOTIDE SEQUENCE [LARGE SCALE GENOMIC DNA]</scope>
    <source>
        <strain evidence="4">DFY41</strain>
    </source>
</reference>
<evidence type="ECO:0000256" key="1">
    <source>
        <dbReference type="SAM" id="Phobius"/>
    </source>
</evidence>
<sequence length="232" mass="24073">MTSTTRTPRTSTPVTTPSWWRALAGVEVALAAVAVVADLLLPALVLVVMAALSLAVRRQRPGTLGFHRPARPGRLALTVLGLTVAWTAVQFLLVTPLVEALTGSSHDVSDLAEVEGDAGLLLVLVVASWTIAALGEETAFRGYLLTRVTDACGGPGRAATVVAVLVSSLLFGLIHTEQGLAGVVITAVDGVFLAVLRLRLDGGVWASVLAHGFNNTLGLTVFFLVGPVAAPW</sequence>
<dbReference type="GO" id="GO:0016787">
    <property type="term" value="F:hydrolase activity"/>
    <property type="evidence" value="ECO:0007669"/>
    <property type="project" value="UniProtKB-KW"/>
</dbReference>